<gene>
    <name evidence="1" type="ORF">PFDSM3638_02285</name>
</gene>
<reference evidence="1 2" key="1">
    <citation type="submission" date="2017-08" db="EMBL/GenBank/DDBJ databases">
        <title>Resequencing and Reannotation of the genome of Pyrococcus furiosus type strain DSM3638.</title>
        <authorList>
            <person name="Reichelt R.M."/>
            <person name="Bunk B."/>
        </authorList>
    </citation>
    <scope>NUCLEOTIDE SEQUENCE [LARGE SCALE GENOMIC DNA]</scope>
    <source>
        <strain evidence="1 2">DSM 3638</strain>
    </source>
</reference>
<proteinExistence type="predicted"/>
<name>A0A5C0XMT1_PYRFU</name>
<organism evidence="1 2">
    <name type="scientific">Pyrococcus furiosus (strain ATCC 43587 / DSM 3638 / JCM 8422 / Vc1)</name>
    <dbReference type="NCBI Taxonomy" id="186497"/>
    <lineage>
        <taxon>Archaea</taxon>
        <taxon>Methanobacteriati</taxon>
        <taxon>Methanobacteriota</taxon>
        <taxon>Thermococci</taxon>
        <taxon>Thermococcales</taxon>
        <taxon>Thermococcaceae</taxon>
        <taxon>Pyrococcus</taxon>
    </lineage>
</organism>
<dbReference type="PROSITE" id="PS51257">
    <property type="entry name" value="PROKAR_LIPOPROTEIN"/>
    <property type="match status" value="1"/>
</dbReference>
<dbReference type="RefSeq" id="WP_011011577.1">
    <property type="nucleotide sequence ID" value="NC_003413.1"/>
</dbReference>
<dbReference type="InterPro" id="IPR038765">
    <property type="entry name" value="Papain-like_cys_pep_sf"/>
</dbReference>
<dbReference type="Proteomes" id="UP000324354">
    <property type="component" value="Chromosome"/>
</dbReference>
<dbReference type="AlphaFoldDB" id="A0A5C0XMT1"/>
<dbReference type="GeneID" id="41712260"/>
<sequence>MRHLKILVVMMVLLGLGCLIKSPAQVRFSLDKTVVTPGEYFYIVVEVNNTGKFAIVDVNLNIEGEGFLVVQRPSLTSPIKVGEATKLIWVVKAPPVPGVYPVKIYVDIKDELNRVWKGFIYETTIKVESSSNSEQKVKVEAILPEEIYGGSEFNISLIIKNNNPVPITISKIDIIAGKIKVVNTSFQKDIVVMPASSVKVVYTFQVPHQTFQDTIFFLVEYKSPETGIAKVVKNISIRATLKPWLLNETILRDLYKEVSQWIFYDKIVDGYWEWIYNSDSTINRTYFREKILKTLETSDSDLEAGNAIFNYLITHHIFSERIVRTLNPQEIDKTPSISPIEGNILAVAYFRSANLPARIIALYNNIECTESPITEVYLEGKWFVIDLGHTYFAPRDEYIASRWFPRIYQLITQKNYRIVALKPAPILEHSHEDITEEYVAGIEDVIEEQLQERLDRETYSKVIRIVDSLETKEERIFALFLFSSAEPQEIKTLLSKASLENIAKTIKALYQFYYDIEWEEDFRVYWVKLMQIYS</sequence>
<evidence type="ECO:0000313" key="2">
    <source>
        <dbReference type="Proteomes" id="UP000324354"/>
    </source>
</evidence>
<dbReference type="OrthoDB" id="85899at2157"/>
<dbReference type="SUPFAM" id="SSF54001">
    <property type="entry name" value="Cysteine proteinases"/>
    <property type="match status" value="1"/>
</dbReference>
<dbReference type="EMBL" id="CP023154">
    <property type="protein sequence ID" value="QEK78173.1"/>
    <property type="molecule type" value="Genomic_DNA"/>
</dbReference>
<accession>A0A5C0XMT1</accession>
<dbReference type="GeneID" id="13302270"/>
<protein>
    <recommendedName>
        <fullName evidence="3">Transglutaminase-like domain-containing protein</fullName>
    </recommendedName>
</protein>
<evidence type="ECO:0008006" key="3">
    <source>
        <dbReference type="Google" id="ProtNLM"/>
    </source>
</evidence>
<evidence type="ECO:0000313" key="1">
    <source>
        <dbReference type="EMBL" id="QEK78173.1"/>
    </source>
</evidence>